<dbReference type="SUPFAM" id="SSF53474">
    <property type="entry name" value="alpha/beta-Hydrolases"/>
    <property type="match status" value="1"/>
</dbReference>
<keyword evidence="3" id="KW-0378">Hydrolase</keyword>
<dbReference type="InterPro" id="IPR029059">
    <property type="entry name" value="AB_hydrolase_5"/>
</dbReference>
<evidence type="ECO:0000259" key="2">
    <source>
        <dbReference type="Pfam" id="PF12695"/>
    </source>
</evidence>
<protein>
    <submittedName>
        <fullName evidence="3">Alpha/beta hydrolase</fullName>
    </submittedName>
</protein>
<keyword evidence="1" id="KW-0812">Transmembrane</keyword>
<accession>A0ABU4G2L2</accession>
<dbReference type="GO" id="GO:0016787">
    <property type="term" value="F:hydrolase activity"/>
    <property type="evidence" value="ECO:0007669"/>
    <property type="project" value="UniProtKB-KW"/>
</dbReference>
<feature type="transmembrane region" description="Helical" evidence="1">
    <location>
        <begin position="7"/>
        <end position="30"/>
    </location>
</feature>
<keyword evidence="1" id="KW-0472">Membrane</keyword>
<reference evidence="3 4" key="1">
    <citation type="submission" date="2023-06" db="EMBL/GenBank/DDBJ databases">
        <title>Sporosarcina sp. nov., isolated from Korean traditional fermented seafood 'Jeotgal'.</title>
        <authorList>
            <person name="Yang A.-I."/>
            <person name="Shin N.-R."/>
        </authorList>
    </citation>
    <scope>NUCLEOTIDE SEQUENCE [LARGE SCALE GENOMIC DNA]</scope>
    <source>
        <strain evidence="3 4">KCTC3840</strain>
    </source>
</reference>
<dbReference type="RefSeq" id="WP_317936846.1">
    <property type="nucleotide sequence ID" value="NZ_JAUBDH010000011.1"/>
</dbReference>
<name>A0ABU4G2L2_9BACL</name>
<dbReference type="Pfam" id="PF12695">
    <property type="entry name" value="Abhydrolase_5"/>
    <property type="match status" value="1"/>
</dbReference>
<evidence type="ECO:0000313" key="4">
    <source>
        <dbReference type="Proteomes" id="UP001280629"/>
    </source>
</evidence>
<feature type="domain" description="Alpha/beta hydrolase fold-5" evidence="2">
    <location>
        <begin position="72"/>
        <end position="233"/>
    </location>
</feature>
<sequence>MKQKRSIWFKVFALLTGLVVIAIAGFFIFVSTSYKASPSADKSLQSDDQVKVMENGDIEFEPVSDPNDIGYIFYPGAKVEAPAYAAMAKEIAERGYPVFIADLTFNLAILSPNRADEIINNHPDVKRWVIGGHSLGGVMASDYALKNNKVEGLILLASYPQSKTDLSKSPLKVLSLWGSNDKVADLEKVKNAKKGMPNDAQFVEIKGGNHGGFGEYGHQKGDGVSTLLGNQQIEEAVKQSIEFLDHLSD</sequence>
<keyword evidence="1" id="KW-1133">Transmembrane helix</keyword>
<evidence type="ECO:0000256" key="1">
    <source>
        <dbReference type="SAM" id="Phobius"/>
    </source>
</evidence>
<dbReference type="InterPro" id="IPR029058">
    <property type="entry name" value="AB_hydrolase_fold"/>
</dbReference>
<organism evidence="3 4">
    <name type="scientific">Sporosarcina aquimarina</name>
    <dbReference type="NCBI Taxonomy" id="114975"/>
    <lineage>
        <taxon>Bacteria</taxon>
        <taxon>Bacillati</taxon>
        <taxon>Bacillota</taxon>
        <taxon>Bacilli</taxon>
        <taxon>Bacillales</taxon>
        <taxon>Caryophanaceae</taxon>
        <taxon>Sporosarcina</taxon>
    </lineage>
</organism>
<evidence type="ECO:0000313" key="3">
    <source>
        <dbReference type="EMBL" id="MDW0111210.1"/>
    </source>
</evidence>
<dbReference type="Gene3D" id="3.40.50.1820">
    <property type="entry name" value="alpha/beta hydrolase"/>
    <property type="match status" value="1"/>
</dbReference>
<keyword evidence="4" id="KW-1185">Reference proteome</keyword>
<dbReference type="Proteomes" id="UP001280629">
    <property type="component" value="Unassembled WGS sequence"/>
</dbReference>
<proteinExistence type="predicted"/>
<gene>
    <name evidence="3" type="ORF">QT716_14390</name>
</gene>
<comment type="caution">
    <text evidence="3">The sequence shown here is derived from an EMBL/GenBank/DDBJ whole genome shotgun (WGS) entry which is preliminary data.</text>
</comment>
<dbReference type="EMBL" id="JAUBDH010000011">
    <property type="protein sequence ID" value="MDW0111210.1"/>
    <property type="molecule type" value="Genomic_DNA"/>
</dbReference>